<reference evidence="3" key="1">
    <citation type="submission" date="2016-11" db="UniProtKB">
        <authorList>
            <consortium name="WormBaseParasite"/>
        </authorList>
    </citation>
    <scope>IDENTIFICATION</scope>
</reference>
<keyword evidence="2" id="KW-1185">Reference proteome</keyword>
<organism evidence="2 3">
    <name type="scientific">Caenorhabditis tropicalis</name>
    <dbReference type="NCBI Taxonomy" id="1561998"/>
    <lineage>
        <taxon>Eukaryota</taxon>
        <taxon>Metazoa</taxon>
        <taxon>Ecdysozoa</taxon>
        <taxon>Nematoda</taxon>
        <taxon>Chromadorea</taxon>
        <taxon>Rhabditida</taxon>
        <taxon>Rhabditina</taxon>
        <taxon>Rhabditomorpha</taxon>
        <taxon>Rhabditoidea</taxon>
        <taxon>Rhabditidae</taxon>
        <taxon>Peloderinae</taxon>
        <taxon>Caenorhabditis</taxon>
    </lineage>
</organism>
<evidence type="ECO:0000313" key="3">
    <source>
        <dbReference type="WBParaSite" id="Csp11.Scaffold629.g13902.t1"/>
    </source>
</evidence>
<accession>A0A1I7U1H4</accession>
<dbReference type="eggNOG" id="ENOG502TI7D">
    <property type="taxonomic scope" value="Eukaryota"/>
</dbReference>
<protein>
    <submittedName>
        <fullName evidence="3">ZP domain-containing protein</fullName>
    </submittedName>
</protein>
<dbReference type="AlphaFoldDB" id="A0A1I7U1H4"/>
<dbReference type="Proteomes" id="UP000095282">
    <property type="component" value="Unplaced"/>
</dbReference>
<evidence type="ECO:0000313" key="2">
    <source>
        <dbReference type="Proteomes" id="UP000095282"/>
    </source>
</evidence>
<feature type="compositionally biased region" description="Polar residues" evidence="1">
    <location>
        <begin position="65"/>
        <end position="75"/>
    </location>
</feature>
<proteinExistence type="predicted"/>
<feature type="region of interest" description="Disordered" evidence="1">
    <location>
        <begin position="43"/>
        <end position="92"/>
    </location>
</feature>
<name>A0A1I7U1H4_9PELO</name>
<sequence length="112" mass="12192">MGESYCYKFMEETQLNEVVKMGCSSFFCNVTCAIPNQLPPQNPGKLGDFPVEGQDIVIPNRKPTDNTTSNSTAPVANSVEESAGTPDGNSNSRYQITTIFTAVLTLVFCKMI</sequence>
<evidence type="ECO:0000256" key="1">
    <source>
        <dbReference type="SAM" id="MobiDB-lite"/>
    </source>
</evidence>
<dbReference type="WBParaSite" id="Csp11.Scaffold629.g13902.t1">
    <property type="protein sequence ID" value="Csp11.Scaffold629.g13902.t1"/>
    <property type="gene ID" value="Csp11.Scaffold629.g13902"/>
</dbReference>